<dbReference type="InterPro" id="IPR038477">
    <property type="entry name" value="ASST_N_sf"/>
</dbReference>
<accession>A0ABR7MYM5</accession>
<comment type="caution">
    <text evidence="2">The sequence shown here is derived from an EMBL/GenBank/DDBJ whole genome shotgun (WGS) entry which is preliminary data.</text>
</comment>
<dbReference type="EMBL" id="JACRSX010000002">
    <property type="protein sequence ID" value="MBC8561484.1"/>
    <property type="molecule type" value="Genomic_DNA"/>
</dbReference>
<dbReference type="Proteomes" id="UP000606193">
    <property type="component" value="Unassembled WGS sequence"/>
</dbReference>
<dbReference type="Gene3D" id="2.60.40.3100">
    <property type="entry name" value="Arylsulphate sulphotransferase monomer, N-terminal domain"/>
    <property type="match status" value="1"/>
</dbReference>
<evidence type="ECO:0000313" key="3">
    <source>
        <dbReference type="Proteomes" id="UP000606193"/>
    </source>
</evidence>
<dbReference type="Pfam" id="PF17425">
    <property type="entry name" value="Arylsulfotran_N"/>
    <property type="match status" value="1"/>
</dbReference>
<feature type="domain" description="Arylsulfotransferase N-terminal" evidence="1">
    <location>
        <begin position="79"/>
        <end position="162"/>
    </location>
</feature>
<evidence type="ECO:0000313" key="2">
    <source>
        <dbReference type="EMBL" id="MBC8561484.1"/>
    </source>
</evidence>
<reference evidence="2 3" key="1">
    <citation type="submission" date="2020-08" db="EMBL/GenBank/DDBJ databases">
        <title>Genome public.</title>
        <authorList>
            <person name="Liu C."/>
            <person name="Sun Q."/>
        </authorList>
    </citation>
    <scope>NUCLEOTIDE SEQUENCE [LARGE SCALE GENOMIC DNA]</scope>
    <source>
        <strain evidence="2 3">NSJ-37</strain>
    </source>
</reference>
<organism evidence="2 3">
    <name type="scientific">Jutongia huaianensis</name>
    <dbReference type="NCBI Taxonomy" id="2763668"/>
    <lineage>
        <taxon>Bacteria</taxon>
        <taxon>Bacillati</taxon>
        <taxon>Bacillota</taxon>
        <taxon>Clostridia</taxon>
        <taxon>Lachnospirales</taxon>
        <taxon>Lachnospiraceae</taxon>
        <taxon>Jutongia</taxon>
    </lineage>
</organism>
<dbReference type="InterPro" id="IPR010262">
    <property type="entry name" value="Arylsulfotransferase_bact"/>
</dbReference>
<gene>
    <name evidence="2" type="ORF">H8704_02350</name>
</gene>
<dbReference type="InterPro" id="IPR035391">
    <property type="entry name" value="Arylsulfotran_N"/>
</dbReference>
<proteinExistence type="predicted"/>
<dbReference type="RefSeq" id="WP_249297153.1">
    <property type="nucleotide sequence ID" value="NZ_JACRSX010000002.1"/>
</dbReference>
<sequence length="639" mass="74588">MGIFGRRIDIKDATKTTYSDEDLRKLDLNYRNEFQIDREKRIYTPFRKEMPRAWQSQIRDMAFEKILDDHIFSFRHLLVIPNPYGASVQTAMLLFNTPKEYRVRYRILGKSEGTDFVGETCMTTRHRVPVLGLYKGYTNRLILELIDGDGEVYQRRDLRIYTRDIPLGQQNIVTKVEHSDASCFPFILVNGLRFKPVVFDQNGEVRYSLQIKTDQTGMIPLENGRFLYVDATVNRVGSNRQKRACQYHEMDYMGRVYQTYLLDYPIGRYAAQKEDSLFLLTSSAEGYADDCIIELDRSSGEIRKKCMLEALIGDKYKTNGNWIVASGMRYVQGQLILTMRRYHTVISIDWEKQSVNWVLAPESIWRETVLEDKLLVSDSQDCMDGYMPESPDIYVQEDGHLRIRLYCIQNKGNVPAEGAVSDDDSRIDFYEIDPEKHTFHKRRSVAVVKSQRDAGCVYRDQEDRILSLSGMLMRRTENLRACIEELDGQTGRMINRLRLCKRYRSAWIFTPDIEAYSIPLKHDLNAIKGSLEPPERYTGQLPEPVPEKLKKKIFGNIRVSDTLFLFAFAAGSVSRVYLIGEKHSYVQEFSNLASKRRKESFCMTLDQLELDEYQVYVEVDNQIYHLKNEIRVERSQKEK</sequence>
<name>A0ABR7MYM5_9FIRM</name>
<dbReference type="Pfam" id="PF05935">
    <property type="entry name" value="Arylsulfotrans"/>
    <property type="match status" value="1"/>
</dbReference>
<evidence type="ECO:0000259" key="1">
    <source>
        <dbReference type="Pfam" id="PF17425"/>
    </source>
</evidence>
<keyword evidence="3" id="KW-1185">Reference proteome</keyword>
<protein>
    <submittedName>
        <fullName evidence="2">Aryl-sulfate sulfotransferase</fullName>
    </submittedName>
</protein>